<dbReference type="AlphaFoldDB" id="A0A923S7U4"/>
<gene>
    <name evidence="9" type="primary">trkA</name>
    <name evidence="9" type="ORF">H8Z83_12565</name>
</gene>
<dbReference type="PRINTS" id="PR00335">
    <property type="entry name" value="KUPTAKETRKA"/>
</dbReference>
<dbReference type="InterPro" id="IPR036721">
    <property type="entry name" value="RCK_C_sf"/>
</dbReference>
<evidence type="ECO:0000256" key="6">
    <source>
        <dbReference type="ARBA" id="ARBA00023065"/>
    </source>
</evidence>
<dbReference type="InterPro" id="IPR036291">
    <property type="entry name" value="NAD(P)-bd_dom_sf"/>
</dbReference>
<keyword evidence="6" id="KW-0406">Ion transport</keyword>
<evidence type="ECO:0000256" key="1">
    <source>
        <dbReference type="ARBA" id="ARBA00017378"/>
    </source>
</evidence>
<dbReference type="SUPFAM" id="SSF116726">
    <property type="entry name" value="TrkA C-terminal domain-like"/>
    <property type="match status" value="2"/>
</dbReference>
<dbReference type="Pfam" id="PF02254">
    <property type="entry name" value="TrkA_N"/>
    <property type="match status" value="2"/>
</dbReference>
<dbReference type="InterPro" id="IPR006037">
    <property type="entry name" value="RCK_C"/>
</dbReference>
<reference evidence="9" key="1">
    <citation type="submission" date="2020-08" db="EMBL/GenBank/DDBJ databases">
        <title>Genome public.</title>
        <authorList>
            <person name="Liu C."/>
            <person name="Sun Q."/>
        </authorList>
    </citation>
    <scope>NUCLEOTIDE SEQUENCE</scope>
    <source>
        <strain evidence="9">BX15</strain>
    </source>
</reference>
<dbReference type="PANTHER" id="PTHR43833">
    <property type="entry name" value="POTASSIUM CHANNEL PROTEIN 2-RELATED-RELATED"/>
    <property type="match status" value="1"/>
</dbReference>
<dbReference type="Proteomes" id="UP000620327">
    <property type="component" value="Unassembled WGS sequence"/>
</dbReference>
<feature type="domain" description="RCK N-terminal" evidence="7">
    <location>
        <begin position="227"/>
        <end position="346"/>
    </location>
</feature>
<keyword evidence="10" id="KW-1185">Reference proteome</keyword>
<evidence type="ECO:0000313" key="9">
    <source>
        <dbReference type="EMBL" id="MBC5771139.1"/>
    </source>
</evidence>
<evidence type="ECO:0000256" key="4">
    <source>
        <dbReference type="ARBA" id="ARBA00022958"/>
    </source>
</evidence>
<feature type="domain" description="RCK N-terminal" evidence="7">
    <location>
        <begin position="1"/>
        <end position="119"/>
    </location>
</feature>
<sequence length="455" mass="49791">MRIIVVGAGKVGTSLTAQLIREHRVTVIDQEPKLIENIINVYDVMGVCGNGASYEVQKEAEVGKADLLIATTSSDEINILACLVAKKLGVAHTIARIRNPEYETQLRFMRGELGLTMSINPEKAAAHEIARVLRFPAAMKLESFSKGRLELVEYRLPEGSALNGVRLLDIYRNARARVLICAVSRKGQTTIPSGDFELKTGDKIYVTAAPDHLSAFFQYLGVFRKKASTVMIVGASKMCYYLADELMHMGMSVKIVDQNEARCAQMSEQLPRALVIMGDGTDSELLAEEGIDHTDAFVALTGLDEANILMAMCASRQTEQCKVVAKINRRSLMDLVSSEGIIDSVVSARDVTTELIVQYVRAMEGAAGSQIKTLHRLVEGAVEALEFHVDRDPDLVNVPLRELKLRSGVLIAGIVRRDGEIVIPGGNDTIRAGDDVIVVTQDTALQELRDILRQG</sequence>
<dbReference type="NCBIfam" id="NF007039">
    <property type="entry name" value="PRK09496.3-2"/>
    <property type="match status" value="1"/>
</dbReference>
<dbReference type="GO" id="GO:0015079">
    <property type="term" value="F:potassium ion transmembrane transporter activity"/>
    <property type="evidence" value="ECO:0007669"/>
    <property type="project" value="InterPro"/>
</dbReference>
<evidence type="ECO:0000256" key="3">
    <source>
        <dbReference type="ARBA" id="ARBA00022538"/>
    </source>
</evidence>
<keyword evidence="2" id="KW-0813">Transport</keyword>
<dbReference type="EMBL" id="JACOQI010000013">
    <property type="protein sequence ID" value="MBC5771139.1"/>
    <property type="molecule type" value="Genomic_DNA"/>
</dbReference>
<dbReference type="GO" id="GO:0005886">
    <property type="term" value="C:plasma membrane"/>
    <property type="evidence" value="ECO:0007669"/>
    <property type="project" value="InterPro"/>
</dbReference>
<dbReference type="SUPFAM" id="SSF51735">
    <property type="entry name" value="NAD(P)-binding Rossmann-fold domains"/>
    <property type="match status" value="2"/>
</dbReference>
<dbReference type="NCBIfam" id="NF007033">
    <property type="entry name" value="PRK09496.1-5"/>
    <property type="match status" value="1"/>
</dbReference>
<evidence type="ECO:0000259" key="7">
    <source>
        <dbReference type="PROSITE" id="PS51201"/>
    </source>
</evidence>
<dbReference type="InterPro" id="IPR006036">
    <property type="entry name" value="K_uptake_TrkA"/>
</dbReference>
<keyword evidence="4" id="KW-0630">Potassium</keyword>
<dbReference type="Gene3D" id="3.40.50.720">
    <property type="entry name" value="NAD(P)-binding Rossmann-like Domain"/>
    <property type="match status" value="2"/>
</dbReference>
<dbReference type="PROSITE" id="PS51202">
    <property type="entry name" value="RCK_C"/>
    <property type="match status" value="2"/>
</dbReference>
<dbReference type="InterPro" id="IPR003148">
    <property type="entry name" value="RCK_N"/>
</dbReference>
<name>A0A923S7U4_9FIRM</name>
<feature type="domain" description="RCK C-terminal" evidence="8">
    <location>
        <begin position="372"/>
        <end position="454"/>
    </location>
</feature>
<protein>
    <recommendedName>
        <fullName evidence="1">Trk system potassium uptake protein TrkA</fullName>
    </recommendedName>
</protein>
<dbReference type="NCBIfam" id="NF007041">
    <property type="entry name" value="PRK09496.3-4"/>
    <property type="match status" value="1"/>
</dbReference>
<organism evidence="9 10">
    <name type="scientific">Dysosmobacter segnis</name>
    <dbReference type="NCBI Taxonomy" id="2763042"/>
    <lineage>
        <taxon>Bacteria</taxon>
        <taxon>Bacillati</taxon>
        <taxon>Bacillota</taxon>
        <taxon>Clostridia</taxon>
        <taxon>Eubacteriales</taxon>
        <taxon>Oscillospiraceae</taxon>
        <taxon>Dysosmobacter</taxon>
    </lineage>
</organism>
<dbReference type="PANTHER" id="PTHR43833:SF5">
    <property type="entry name" value="TRK SYSTEM POTASSIUM UPTAKE PROTEIN TRKA"/>
    <property type="match status" value="1"/>
</dbReference>
<dbReference type="Gene3D" id="3.30.70.1450">
    <property type="entry name" value="Regulator of K+ conductance, C-terminal domain"/>
    <property type="match status" value="2"/>
</dbReference>
<evidence type="ECO:0000256" key="2">
    <source>
        <dbReference type="ARBA" id="ARBA00022448"/>
    </source>
</evidence>
<dbReference type="InterPro" id="IPR050721">
    <property type="entry name" value="Trk_Ktr_HKT_K-transport"/>
</dbReference>
<dbReference type="PROSITE" id="PS51201">
    <property type="entry name" value="RCK_N"/>
    <property type="match status" value="2"/>
</dbReference>
<dbReference type="Pfam" id="PF02080">
    <property type="entry name" value="TrkA_C"/>
    <property type="match status" value="2"/>
</dbReference>
<evidence type="ECO:0000256" key="5">
    <source>
        <dbReference type="ARBA" id="ARBA00023027"/>
    </source>
</evidence>
<dbReference type="RefSeq" id="WP_187015367.1">
    <property type="nucleotide sequence ID" value="NZ_JACOQI010000013.1"/>
</dbReference>
<proteinExistence type="predicted"/>
<keyword evidence="3" id="KW-0633">Potassium transport</keyword>
<evidence type="ECO:0000259" key="8">
    <source>
        <dbReference type="PROSITE" id="PS51202"/>
    </source>
</evidence>
<evidence type="ECO:0000313" key="10">
    <source>
        <dbReference type="Proteomes" id="UP000620327"/>
    </source>
</evidence>
<feature type="domain" description="RCK C-terminal" evidence="8">
    <location>
        <begin position="139"/>
        <end position="222"/>
    </location>
</feature>
<comment type="caution">
    <text evidence="9">The sequence shown here is derived from an EMBL/GenBank/DDBJ whole genome shotgun (WGS) entry which is preliminary data.</text>
</comment>
<accession>A0A923S7U4</accession>
<dbReference type="NCBIfam" id="NF007031">
    <property type="entry name" value="PRK09496.1-2"/>
    <property type="match status" value="1"/>
</dbReference>
<keyword evidence="5" id="KW-0520">NAD</keyword>